<dbReference type="SUPFAM" id="SSF46785">
    <property type="entry name" value="Winged helix' DNA-binding domain"/>
    <property type="match status" value="1"/>
</dbReference>
<dbReference type="InterPro" id="IPR036388">
    <property type="entry name" value="WH-like_DNA-bd_sf"/>
</dbReference>
<evidence type="ECO:0000313" key="3">
    <source>
        <dbReference type="Proteomes" id="UP000245539"/>
    </source>
</evidence>
<organism evidence="2 3">
    <name type="scientific">Leucothrix pacifica</name>
    <dbReference type="NCBI Taxonomy" id="1247513"/>
    <lineage>
        <taxon>Bacteria</taxon>
        <taxon>Pseudomonadati</taxon>
        <taxon>Pseudomonadota</taxon>
        <taxon>Gammaproteobacteria</taxon>
        <taxon>Thiotrichales</taxon>
        <taxon>Thiotrichaceae</taxon>
        <taxon>Leucothrix</taxon>
    </lineage>
</organism>
<dbReference type="InterPro" id="IPR000600">
    <property type="entry name" value="ROK"/>
</dbReference>
<comment type="caution">
    <text evidence="2">The sequence shown here is derived from an EMBL/GenBank/DDBJ whole genome shotgun (WGS) entry which is preliminary data.</text>
</comment>
<dbReference type="SUPFAM" id="SSF53067">
    <property type="entry name" value="Actin-like ATPase domain"/>
    <property type="match status" value="1"/>
</dbReference>
<dbReference type="InterPro" id="IPR036390">
    <property type="entry name" value="WH_DNA-bd_sf"/>
</dbReference>
<dbReference type="CDD" id="cd23763">
    <property type="entry name" value="ASKHA_ATPase_ROK"/>
    <property type="match status" value="1"/>
</dbReference>
<dbReference type="PANTHER" id="PTHR18964">
    <property type="entry name" value="ROK (REPRESSOR, ORF, KINASE) FAMILY"/>
    <property type="match status" value="1"/>
</dbReference>
<gene>
    <name evidence="2" type="ORF">DKW60_14430</name>
</gene>
<dbReference type="RefSeq" id="WP_109838368.1">
    <property type="nucleotide sequence ID" value="NZ_QGKM01000043.1"/>
</dbReference>
<name>A0A317CH81_9GAMM</name>
<protein>
    <recommendedName>
        <fullName evidence="4">ROK family protein</fullName>
    </recommendedName>
</protein>
<accession>A0A317CH81</accession>
<reference evidence="2 3" key="1">
    <citation type="submission" date="2018-05" db="EMBL/GenBank/DDBJ databases">
        <title>Leucothrix arctica sp. nov., isolated from Arctic seawater.</title>
        <authorList>
            <person name="Choi A."/>
            <person name="Baek K."/>
        </authorList>
    </citation>
    <scope>NUCLEOTIDE SEQUENCE [LARGE SCALE GENOMIC DNA]</scope>
    <source>
        <strain evidence="2 3">JCM 18388</strain>
    </source>
</reference>
<keyword evidence="3" id="KW-1185">Reference proteome</keyword>
<dbReference type="Gene3D" id="1.10.10.10">
    <property type="entry name" value="Winged helix-like DNA-binding domain superfamily/Winged helix DNA-binding domain"/>
    <property type="match status" value="1"/>
</dbReference>
<evidence type="ECO:0000313" key="2">
    <source>
        <dbReference type="EMBL" id="PWQ95612.1"/>
    </source>
</evidence>
<sequence>MSKQKQGASRGPARIRHLNRRAVLSHLRYEGDSSRSALGPALSLSAAAVSSVMNDLLEDNLVLESENRPRDGRQGRPISLLSLNPNAAFAFGIVLRPTKTSTELGMAWVDYTGKSTALADLKVEKHQDAEILIKSIVKAVSLLEAAVPFPERVFGLTLAIPGVVENNTIPTSPKLTCIEGSEFIESLRQEIDYPMTLENDVNLAATSELYQQPRLREIYFAYLYLYTGVGSGISLKGQILKGSGGWTGEIGSLHVNRREPNTTSFEHLLTTDGSLADLLKELGEARDDLDTLADYIDKRDPHVLEVVDIYCEHICDAINVLNSVLDLDEVLIDFRSDKLFQRLKPRLEILLQSSRRQPVISTPLMGKEATLNGAALAALSHALETIETQNKE</sequence>
<proteinExistence type="inferred from homology"/>
<evidence type="ECO:0000256" key="1">
    <source>
        <dbReference type="ARBA" id="ARBA00006479"/>
    </source>
</evidence>
<dbReference type="Gene3D" id="3.30.420.40">
    <property type="match status" value="2"/>
</dbReference>
<dbReference type="PANTHER" id="PTHR18964:SF149">
    <property type="entry name" value="BIFUNCTIONAL UDP-N-ACETYLGLUCOSAMINE 2-EPIMERASE_N-ACETYLMANNOSAMINE KINASE"/>
    <property type="match status" value="1"/>
</dbReference>
<evidence type="ECO:0008006" key="4">
    <source>
        <dbReference type="Google" id="ProtNLM"/>
    </source>
</evidence>
<dbReference type="Proteomes" id="UP000245539">
    <property type="component" value="Unassembled WGS sequence"/>
</dbReference>
<dbReference type="Pfam" id="PF00480">
    <property type="entry name" value="ROK"/>
    <property type="match status" value="1"/>
</dbReference>
<comment type="similarity">
    <text evidence="1">Belongs to the ROK (NagC/XylR) family.</text>
</comment>
<dbReference type="AlphaFoldDB" id="A0A317CH81"/>
<dbReference type="EMBL" id="QGKM01000043">
    <property type="protein sequence ID" value="PWQ95612.1"/>
    <property type="molecule type" value="Genomic_DNA"/>
</dbReference>
<dbReference type="OrthoDB" id="37575at2"/>
<dbReference type="InterPro" id="IPR043129">
    <property type="entry name" value="ATPase_NBD"/>
</dbReference>